<dbReference type="PIRSF" id="PIRSF016599">
    <property type="entry name" value="Xaa-His_dipept"/>
    <property type="match status" value="1"/>
</dbReference>
<dbReference type="SUPFAM" id="SSF53187">
    <property type="entry name" value="Zn-dependent exopeptidases"/>
    <property type="match status" value="1"/>
</dbReference>
<dbReference type="PANTHER" id="PTHR43501">
    <property type="entry name" value="CYTOSOL NON-SPECIFIC DIPEPTIDASE"/>
    <property type="match status" value="1"/>
</dbReference>
<feature type="domain" description="Peptidase M20 dimerisation" evidence="18">
    <location>
        <begin position="210"/>
        <end position="291"/>
    </location>
</feature>
<sequence length="487" mass="53456">MSEQVRKLEPQSLWNNFADLNAVPRPSKKEERVIAFMQDFGKKLGLPVVTDEVGNVIIRKPATKGMENRKKLVIQSHLDMVHQKNNATQFDFDKEGIKMIVDGDWVKADGTTLGADNGIGVASIMALLESTDIPHPAFDALFTIDEETGMTGAIGLKGGLLEGEILLNLDTEDDDELTIGCAGGVDLTATGAYPEMEIPEEVKCVEITINGLSGGHSGMDIIKGLGNANKLMNRLLLNLSNELGIYVNEIQGGGLRNAIPRESVSKIAVPVSEWAAFETAIKEYEETIKDEHNFTDPNVVVTVKNMDKFDAVMEEDFQALLLRAIYAAPNGIYRMSPAMLNMVQTSNNIAQVKVADGEYSILCLTRSSVESEKWDLAEALTAAFELMGAQVEVGGSYPGWTPLPHSDIVNLMADLYREKFDAEPRVQACHAGLECGILGTNYPKMEMISFGPNIRGAHSPDEKVQISSVQKYWDYFLEALKRIPEVK</sequence>
<dbReference type="Proteomes" id="UP000470771">
    <property type="component" value="Unassembled WGS sequence"/>
</dbReference>
<keyword evidence="4" id="KW-0479">Metal-binding</keyword>
<keyword evidence="7" id="KW-0482">Metalloprotease</keyword>
<evidence type="ECO:0000256" key="14">
    <source>
        <dbReference type="ARBA" id="ARBA00075285"/>
    </source>
</evidence>
<keyword evidence="5 19" id="KW-0378">Hydrolase</keyword>
<dbReference type="Gene3D" id="3.40.630.10">
    <property type="entry name" value="Zn peptidases"/>
    <property type="match status" value="2"/>
</dbReference>
<dbReference type="InterPro" id="IPR001160">
    <property type="entry name" value="Peptidase_M20C"/>
</dbReference>
<dbReference type="AlphaFoldDB" id="A0A6N9NKT4"/>
<evidence type="ECO:0000256" key="10">
    <source>
        <dbReference type="ARBA" id="ARBA00038976"/>
    </source>
</evidence>
<evidence type="ECO:0000256" key="5">
    <source>
        <dbReference type="ARBA" id="ARBA00022801"/>
    </source>
</evidence>
<evidence type="ECO:0000256" key="16">
    <source>
        <dbReference type="ARBA" id="ARBA00077688"/>
    </source>
</evidence>
<evidence type="ECO:0000256" key="11">
    <source>
        <dbReference type="ARBA" id="ARBA00044252"/>
    </source>
</evidence>
<evidence type="ECO:0000256" key="9">
    <source>
        <dbReference type="ARBA" id="ARBA00036421"/>
    </source>
</evidence>
<evidence type="ECO:0000256" key="12">
    <source>
        <dbReference type="ARBA" id="ARBA00061423"/>
    </source>
</evidence>
<dbReference type="PANTHER" id="PTHR43501:SF1">
    <property type="entry name" value="CYTOSOL NON-SPECIFIC DIPEPTIDASE"/>
    <property type="match status" value="1"/>
</dbReference>
<dbReference type="InterPro" id="IPR002933">
    <property type="entry name" value="Peptidase_M20"/>
</dbReference>
<dbReference type="PRINTS" id="PR00934">
    <property type="entry name" value="XHISDIPTASE"/>
</dbReference>
<keyword evidence="20" id="KW-1185">Reference proteome</keyword>
<comment type="cofactor">
    <cofactor evidence="1">
        <name>Co(2+)</name>
        <dbReference type="ChEBI" id="CHEBI:48828"/>
    </cofactor>
</comment>
<dbReference type="FunFam" id="3.40.630.10:FF:000015">
    <property type="entry name" value="Aminoacyl-histidine dipeptidase PepD"/>
    <property type="match status" value="1"/>
</dbReference>
<evidence type="ECO:0000313" key="19">
    <source>
        <dbReference type="EMBL" id="NBG67318.1"/>
    </source>
</evidence>
<gene>
    <name evidence="19" type="primary">pepD</name>
    <name evidence="19" type="ORF">GQN54_14415</name>
</gene>
<dbReference type="EC" id="3.4.13.18" evidence="10"/>
<dbReference type="EMBL" id="WWNE01000018">
    <property type="protein sequence ID" value="NBG67318.1"/>
    <property type="molecule type" value="Genomic_DNA"/>
</dbReference>
<dbReference type="CDD" id="cd03890">
    <property type="entry name" value="M20_pepD"/>
    <property type="match status" value="1"/>
</dbReference>
<accession>A0A6N9NKT4</accession>
<evidence type="ECO:0000256" key="15">
    <source>
        <dbReference type="ARBA" id="ARBA00076004"/>
    </source>
</evidence>
<comment type="catalytic activity">
    <reaction evidence="9">
        <text>Hydrolysis of dipeptides, preferentially hydrophobic dipeptides including prolyl amino acids.</text>
        <dbReference type="EC" id="3.4.13.18"/>
    </reaction>
</comment>
<dbReference type="GO" id="GO:0070573">
    <property type="term" value="F:metallodipeptidase activity"/>
    <property type="evidence" value="ECO:0007669"/>
    <property type="project" value="TreeGrafter"/>
</dbReference>
<evidence type="ECO:0000256" key="17">
    <source>
        <dbReference type="ARBA" id="ARBA00078074"/>
    </source>
</evidence>
<proteinExistence type="inferred from homology"/>
<protein>
    <recommendedName>
        <fullName evidence="13">Cytosol non-specific dipeptidase</fullName>
        <ecNumber evidence="10">3.4.13.18</ecNumber>
    </recommendedName>
    <alternativeName>
        <fullName evidence="16">Aminoacyl-histidine dipeptidase</fullName>
    </alternativeName>
    <alternativeName>
        <fullName evidence="15">Beta-alanyl-histidine dipeptidase</fullName>
    </alternativeName>
    <alternativeName>
        <fullName evidence="14">Carnosinase</fullName>
    </alternativeName>
    <alternativeName>
        <fullName evidence="11">Peptidase D</fullName>
    </alternativeName>
    <alternativeName>
        <fullName evidence="17">Xaa-His dipeptidase</fullName>
    </alternativeName>
</protein>
<name>A0A6N9NKT4_9FLAO</name>
<evidence type="ECO:0000256" key="4">
    <source>
        <dbReference type="ARBA" id="ARBA00022723"/>
    </source>
</evidence>
<keyword evidence="8" id="KW-0170">Cobalt</keyword>
<evidence type="ECO:0000256" key="3">
    <source>
        <dbReference type="ARBA" id="ARBA00022670"/>
    </source>
</evidence>
<comment type="caution">
    <text evidence="19">The sequence shown here is derived from an EMBL/GenBank/DDBJ whole genome shotgun (WGS) entry which is preliminary data.</text>
</comment>
<evidence type="ECO:0000256" key="7">
    <source>
        <dbReference type="ARBA" id="ARBA00023049"/>
    </source>
</evidence>
<evidence type="ECO:0000313" key="20">
    <source>
        <dbReference type="Proteomes" id="UP000470771"/>
    </source>
</evidence>
<dbReference type="RefSeq" id="WP_160634268.1">
    <property type="nucleotide sequence ID" value="NZ_WWNE01000018.1"/>
</dbReference>
<dbReference type="FunFam" id="3.40.630.10:FF:000018">
    <property type="entry name" value="Aminoacyl-histidine dipeptidase PepD"/>
    <property type="match status" value="1"/>
</dbReference>
<dbReference type="InterPro" id="IPR011650">
    <property type="entry name" value="Peptidase_M20_dimer"/>
</dbReference>
<keyword evidence="6" id="KW-0862">Zinc</keyword>
<evidence type="ECO:0000256" key="13">
    <source>
        <dbReference type="ARBA" id="ARBA00071271"/>
    </source>
</evidence>
<evidence type="ECO:0000256" key="2">
    <source>
        <dbReference type="ARBA" id="ARBA00001947"/>
    </source>
</evidence>
<organism evidence="19 20">
    <name type="scientific">Acidiluteibacter ferrifornacis</name>
    <dbReference type="NCBI Taxonomy" id="2692424"/>
    <lineage>
        <taxon>Bacteria</taxon>
        <taxon>Pseudomonadati</taxon>
        <taxon>Bacteroidota</taxon>
        <taxon>Flavobacteriia</taxon>
        <taxon>Flavobacteriales</taxon>
        <taxon>Cryomorphaceae</taxon>
        <taxon>Acidiluteibacter</taxon>
    </lineage>
</organism>
<dbReference type="GO" id="GO:0046872">
    <property type="term" value="F:metal ion binding"/>
    <property type="evidence" value="ECO:0007669"/>
    <property type="project" value="UniProtKB-KW"/>
</dbReference>
<comment type="cofactor">
    <cofactor evidence="2">
        <name>Zn(2+)</name>
        <dbReference type="ChEBI" id="CHEBI:29105"/>
    </cofactor>
</comment>
<dbReference type="Pfam" id="PF01546">
    <property type="entry name" value="Peptidase_M20"/>
    <property type="match status" value="1"/>
</dbReference>
<evidence type="ECO:0000256" key="8">
    <source>
        <dbReference type="ARBA" id="ARBA00023285"/>
    </source>
</evidence>
<keyword evidence="19" id="KW-0224">Dipeptidase</keyword>
<comment type="similarity">
    <text evidence="12">Belongs to the peptidase M20C family.</text>
</comment>
<evidence type="ECO:0000256" key="6">
    <source>
        <dbReference type="ARBA" id="ARBA00022833"/>
    </source>
</evidence>
<evidence type="ECO:0000259" key="18">
    <source>
        <dbReference type="Pfam" id="PF07687"/>
    </source>
</evidence>
<dbReference type="Pfam" id="PF07687">
    <property type="entry name" value="M20_dimer"/>
    <property type="match status" value="1"/>
</dbReference>
<dbReference type="GO" id="GO:0005829">
    <property type="term" value="C:cytosol"/>
    <property type="evidence" value="ECO:0007669"/>
    <property type="project" value="TreeGrafter"/>
</dbReference>
<reference evidence="19 20" key="1">
    <citation type="submission" date="2019-12" db="EMBL/GenBank/DDBJ databases">
        <authorList>
            <person name="Zhao J."/>
        </authorList>
    </citation>
    <scope>NUCLEOTIDE SEQUENCE [LARGE SCALE GENOMIC DNA]</scope>
    <source>
        <strain evidence="19 20">S-15</strain>
    </source>
</reference>
<evidence type="ECO:0000256" key="1">
    <source>
        <dbReference type="ARBA" id="ARBA00001941"/>
    </source>
</evidence>
<keyword evidence="3" id="KW-0645">Protease</keyword>
<dbReference type="NCBIfam" id="TIGR01893">
    <property type="entry name" value="aa-his-dipept"/>
    <property type="match status" value="1"/>
</dbReference>
<dbReference type="GO" id="GO:0006508">
    <property type="term" value="P:proteolysis"/>
    <property type="evidence" value="ECO:0007669"/>
    <property type="project" value="UniProtKB-KW"/>
</dbReference>